<dbReference type="STRING" id="71717.A0A4Y7SN02"/>
<dbReference type="GO" id="GO:0006506">
    <property type="term" value="P:GPI anchor biosynthetic process"/>
    <property type="evidence" value="ECO:0007669"/>
    <property type="project" value="InterPro"/>
</dbReference>
<comment type="caution">
    <text evidence="2">The sequence shown here is derived from an EMBL/GenBank/DDBJ whole genome shotgun (WGS) entry which is preliminary data.</text>
</comment>
<sequence>RFFNALWLILNDLTLGLAVGSFLTENAVYLAGHVDPLILVNALPKALEWLDSWPAGLKLNSDLSAWYVRVLGVSLLLKVLPKVSTPTILTAAGYVSSALGLSFLLALVVDVGVGLGCAGVTLGYAVARVGYVVAMEALGGLGALFRGKRYNALRHRMDAHDYDIDQLLFGTMLFTLVAFLSPTAVAFYFLFAGTRLLTLLVQASLEIILAFVNSFPLFLLVLKVKDGQRIPAGDQNEVGQLCRAGVVGVLRLESQPRAVGWVFGTYRRMWEKLVGHYNPLRLGVGVVRGVWLGGLED</sequence>
<gene>
    <name evidence="2" type="ORF">FA13DRAFT_1641048</name>
</gene>
<dbReference type="GO" id="GO:0005783">
    <property type="term" value="C:endoplasmic reticulum"/>
    <property type="evidence" value="ECO:0007669"/>
    <property type="project" value="TreeGrafter"/>
</dbReference>
<dbReference type="PANTHER" id="PTHR21329">
    <property type="entry name" value="PHOSPHATIDYLINOSITOL N-ACETYLGLUCOSAMINYLTRANSFERASE SUBUNIT Q-RELATED"/>
    <property type="match status" value="1"/>
</dbReference>
<dbReference type="OrthoDB" id="70250at2759"/>
<feature type="transmembrane region" description="Helical" evidence="1">
    <location>
        <begin position="167"/>
        <end position="191"/>
    </location>
</feature>
<dbReference type="PANTHER" id="PTHR21329:SF3">
    <property type="entry name" value="PHOSPHATIDYLINOSITOL N-ACETYLGLUCOSAMINYLTRANSFERASE SUBUNIT Q"/>
    <property type="match status" value="1"/>
</dbReference>
<keyword evidence="1" id="KW-0472">Membrane</keyword>
<evidence type="ECO:0000313" key="2">
    <source>
        <dbReference type="EMBL" id="TEB22639.1"/>
    </source>
</evidence>
<accession>A0A4Y7SN02</accession>
<keyword evidence="3" id="KW-1185">Reference proteome</keyword>
<evidence type="ECO:0000256" key="1">
    <source>
        <dbReference type="SAM" id="Phobius"/>
    </source>
</evidence>
<keyword evidence="1" id="KW-1133">Transmembrane helix</keyword>
<dbReference type="Pfam" id="PF05024">
    <property type="entry name" value="Gpi1"/>
    <property type="match status" value="1"/>
</dbReference>
<evidence type="ECO:0000313" key="3">
    <source>
        <dbReference type="Proteomes" id="UP000298030"/>
    </source>
</evidence>
<feature type="non-terminal residue" evidence="2">
    <location>
        <position position="1"/>
    </location>
</feature>
<keyword evidence="1" id="KW-0812">Transmembrane</keyword>
<feature type="transmembrane region" description="Helical" evidence="1">
    <location>
        <begin position="129"/>
        <end position="146"/>
    </location>
</feature>
<reference evidence="2 3" key="1">
    <citation type="journal article" date="2019" name="Nat. Ecol. Evol.">
        <title>Megaphylogeny resolves global patterns of mushroom evolution.</title>
        <authorList>
            <person name="Varga T."/>
            <person name="Krizsan K."/>
            <person name="Foldi C."/>
            <person name="Dima B."/>
            <person name="Sanchez-Garcia M."/>
            <person name="Sanchez-Ramirez S."/>
            <person name="Szollosi G.J."/>
            <person name="Szarkandi J.G."/>
            <person name="Papp V."/>
            <person name="Albert L."/>
            <person name="Andreopoulos W."/>
            <person name="Angelini C."/>
            <person name="Antonin V."/>
            <person name="Barry K.W."/>
            <person name="Bougher N.L."/>
            <person name="Buchanan P."/>
            <person name="Buyck B."/>
            <person name="Bense V."/>
            <person name="Catcheside P."/>
            <person name="Chovatia M."/>
            <person name="Cooper J."/>
            <person name="Damon W."/>
            <person name="Desjardin D."/>
            <person name="Finy P."/>
            <person name="Geml J."/>
            <person name="Haridas S."/>
            <person name="Hughes K."/>
            <person name="Justo A."/>
            <person name="Karasinski D."/>
            <person name="Kautmanova I."/>
            <person name="Kiss B."/>
            <person name="Kocsube S."/>
            <person name="Kotiranta H."/>
            <person name="LaButti K.M."/>
            <person name="Lechner B.E."/>
            <person name="Liimatainen K."/>
            <person name="Lipzen A."/>
            <person name="Lukacs Z."/>
            <person name="Mihaltcheva S."/>
            <person name="Morgado L.N."/>
            <person name="Niskanen T."/>
            <person name="Noordeloos M.E."/>
            <person name="Ohm R.A."/>
            <person name="Ortiz-Santana B."/>
            <person name="Ovrebo C."/>
            <person name="Racz N."/>
            <person name="Riley R."/>
            <person name="Savchenko A."/>
            <person name="Shiryaev A."/>
            <person name="Soop K."/>
            <person name="Spirin V."/>
            <person name="Szebenyi C."/>
            <person name="Tomsovsky M."/>
            <person name="Tulloss R.E."/>
            <person name="Uehling J."/>
            <person name="Grigoriev I.V."/>
            <person name="Vagvolgyi C."/>
            <person name="Papp T."/>
            <person name="Martin F.M."/>
            <person name="Miettinen O."/>
            <person name="Hibbett D.S."/>
            <person name="Nagy L.G."/>
        </authorList>
    </citation>
    <scope>NUCLEOTIDE SEQUENCE [LARGE SCALE GENOMIC DNA]</scope>
    <source>
        <strain evidence="2 3">FP101781</strain>
    </source>
</reference>
<organism evidence="2 3">
    <name type="scientific">Coprinellus micaceus</name>
    <name type="common">Glistening ink-cap mushroom</name>
    <name type="synonym">Coprinus micaceus</name>
    <dbReference type="NCBI Taxonomy" id="71717"/>
    <lineage>
        <taxon>Eukaryota</taxon>
        <taxon>Fungi</taxon>
        <taxon>Dikarya</taxon>
        <taxon>Basidiomycota</taxon>
        <taxon>Agaricomycotina</taxon>
        <taxon>Agaricomycetes</taxon>
        <taxon>Agaricomycetidae</taxon>
        <taxon>Agaricales</taxon>
        <taxon>Agaricineae</taxon>
        <taxon>Psathyrellaceae</taxon>
        <taxon>Coprinellus</taxon>
    </lineage>
</organism>
<name>A0A4Y7SN02_COPMI</name>
<proteinExistence type="predicted"/>
<dbReference type="EMBL" id="QPFP01000088">
    <property type="protein sequence ID" value="TEB22639.1"/>
    <property type="molecule type" value="Genomic_DNA"/>
</dbReference>
<dbReference type="InterPro" id="IPR007720">
    <property type="entry name" value="PigQ/GPI1"/>
</dbReference>
<feature type="transmembrane region" description="Helical" evidence="1">
    <location>
        <begin position="197"/>
        <end position="222"/>
    </location>
</feature>
<feature type="transmembrane region" description="Helical" evidence="1">
    <location>
        <begin position="63"/>
        <end position="80"/>
    </location>
</feature>
<dbReference type="GO" id="GO:0016020">
    <property type="term" value="C:membrane"/>
    <property type="evidence" value="ECO:0007669"/>
    <property type="project" value="InterPro"/>
</dbReference>
<dbReference type="AlphaFoldDB" id="A0A4Y7SN02"/>
<feature type="transmembrane region" description="Helical" evidence="1">
    <location>
        <begin position="87"/>
        <end position="109"/>
    </location>
</feature>
<dbReference type="Proteomes" id="UP000298030">
    <property type="component" value="Unassembled WGS sequence"/>
</dbReference>
<protein>
    <submittedName>
        <fullName evidence="2">Gpi1-domain-containing protein</fullName>
    </submittedName>
</protein>